<proteinExistence type="predicted"/>
<accession>A0A388JS60</accession>
<sequence length="706" mass="79605">MRKARLGSRLQELAKLEARDESKLDPAMQALRNSLLYVAETQVVWREVLAELVASQERIMVAIHAPRPVMRQPQFAVAPPSVAGPSMTSSPIGPSFSPMFGMPPPGGYVATSGPVLKSLCRTIDNTGYYSPTIKPGPGTGTKGNPKKRLGRRERRARLGGDKEQVEVKRTRIIIFQTDSGTLGSTSLRMILDATYREGKKQIQVVSEGGKVWGEDRALIKRLFGTSTVVAQVRKITLSHSKTWLEEGGRFWISPIVITQNARDRGKGYLQQLLEMPFKRKELSLLSVDKLMHLYNCAGTFKEKEKRRLIKDFLGKAVGRKAGVNIRKRITVQVRYSREVKKSGIRSILITQIESCGLHPAIARIFKRKARVVSIRNKNVAEILCDYKQLSKKPELYCTCKHYDLPIVWGHVLARIADVTELPTLLLNGKNVVRPRLETTEDEVSSNIRLALTDLLGEKMGEQLKNLHIAGCFSSERGNHCDTDEGLVYSVKKRFRDLLITQVDRNAGDLVLMCPSTYHHGLDKLFSWNVAYDEVSSSETEILKVMKKDFVDSSLHKLANWNSKGRIGQAYVLPKHKDLERWRPIAPACSEPTMTGSKWRALNFLLEKLPGAEHFNLTATALLKQNLKKAERKLQQYGKDTMTICGGFDIKEMFTSLPHSAILEALSWLLGQWEKKGYQKITVCKRRKQVTLGLKTFEKGYVKFSFS</sequence>
<feature type="compositionally biased region" description="Basic residues" evidence="1">
    <location>
        <begin position="144"/>
        <end position="155"/>
    </location>
</feature>
<keyword evidence="3" id="KW-1185">Reference proteome</keyword>
<dbReference type="Proteomes" id="UP000265515">
    <property type="component" value="Unassembled WGS sequence"/>
</dbReference>
<comment type="caution">
    <text evidence="2">The sequence shown here is derived from an EMBL/GenBank/DDBJ whole genome shotgun (WGS) entry which is preliminary data.</text>
</comment>
<gene>
    <name evidence="2" type="ORF">CBR_g11874</name>
</gene>
<evidence type="ECO:0000313" key="2">
    <source>
        <dbReference type="EMBL" id="GBG60649.1"/>
    </source>
</evidence>
<name>A0A388JS60_CHABU</name>
<evidence type="ECO:0000313" key="3">
    <source>
        <dbReference type="Proteomes" id="UP000265515"/>
    </source>
</evidence>
<dbReference type="Gramene" id="GBG60649">
    <property type="protein sequence ID" value="GBG60649"/>
    <property type="gene ID" value="CBR_g11874"/>
</dbReference>
<dbReference type="EMBL" id="BFEA01000013">
    <property type="protein sequence ID" value="GBG60649.1"/>
    <property type="molecule type" value="Genomic_DNA"/>
</dbReference>
<evidence type="ECO:0000256" key="1">
    <source>
        <dbReference type="SAM" id="MobiDB-lite"/>
    </source>
</evidence>
<feature type="region of interest" description="Disordered" evidence="1">
    <location>
        <begin position="130"/>
        <end position="162"/>
    </location>
</feature>
<organism evidence="2 3">
    <name type="scientific">Chara braunii</name>
    <name type="common">Braun's stonewort</name>
    <dbReference type="NCBI Taxonomy" id="69332"/>
    <lineage>
        <taxon>Eukaryota</taxon>
        <taxon>Viridiplantae</taxon>
        <taxon>Streptophyta</taxon>
        <taxon>Charophyceae</taxon>
        <taxon>Charales</taxon>
        <taxon>Characeae</taxon>
        <taxon>Chara</taxon>
    </lineage>
</organism>
<protein>
    <submittedName>
        <fullName evidence="2">Uncharacterized protein</fullName>
    </submittedName>
</protein>
<reference evidence="2 3" key="1">
    <citation type="journal article" date="2018" name="Cell">
        <title>The Chara Genome: Secondary Complexity and Implications for Plant Terrestrialization.</title>
        <authorList>
            <person name="Nishiyama T."/>
            <person name="Sakayama H."/>
            <person name="Vries J.D."/>
            <person name="Buschmann H."/>
            <person name="Saint-Marcoux D."/>
            <person name="Ullrich K.K."/>
            <person name="Haas F.B."/>
            <person name="Vanderstraeten L."/>
            <person name="Becker D."/>
            <person name="Lang D."/>
            <person name="Vosolsobe S."/>
            <person name="Rombauts S."/>
            <person name="Wilhelmsson P.K.I."/>
            <person name="Janitza P."/>
            <person name="Kern R."/>
            <person name="Heyl A."/>
            <person name="Rumpler F."/>
            <person name="Villalobos L.I.A.C."/>
            <person name="Clay J.M."/>
            <person name="Skokan R."/>
            <person name="Toyoda A."/>
            <person name="Suzuki Y."/>
            <person name="Kagoshima H."/>
            <person name="Schijlen E."/>
            <person name="Tajeshwar N."/>
            <person name="Catarino B."/>
            <person name="Hetherington A.J."/>
            <person name="Saltykova A."/>
            <person name="Bonnot C."/>
            <person name="Breuninger H."/>
            <person name="Symeonidi A."/>
            <person name="Radhakrishnan G.V."/>
            <person name="Van Nieuwerburgh F."/>
            <person name="Deforce D."/>
            <person name="Chang C."/>
            <person name="Karol K.G."/>
            <person name="Hedrich R."/>
            <person name="Ulvskov P."/>
            <person name="Glockner G."/>
            <person name="Delwiche C.F."/>
            <person name="Petrasek J."/>
            <person name="Van de Peer Y."/>
            <person name="Friml J."/>
            <person name="Beilby M."/>
            <person name="Dolan L."/>
            <person name="Kohara Y."/>
            <person name="Sugano S."/>
            <person name="Fujiyama A."/>
            <person name="Delaux P.-M."/>
            <person name="Quint M."/>
            <person name="TheiBen G."/>
            <person name="Hagemann M."/>
            <person name="Harholt J."/>
            <person name="Dunand C."/>
            <person name="Zachgo S."/>
            <person name="Langdale J."/>
            <person name="Maumus F."/>
            <person name="Straeten D.V.D."/>
            <person name="Gould S.B."/>
            <person name="Rensing S.A."/>
        </authorList>
    </citation>
    <scope>NUCLEOTIDE SEQUENCE [LARGE SCALE GENOMIC DNA]</scope>
    <source>
        <strain evidence="2 3">S276</strain>
    </source>
</reference>
<dbReference type="AlphaFoldDB" id="A0A388JS60"/>